<feature type="chain" id="PRO_5015358895" description="Ice-binding protein C-terminal domain-containing protein" evidence="1">
    <location>
        <begin position="21"/>
        <end position="198"/>
    </location>
</feature>
<dbReference type="EMBL" id="CP028324">
    <property type="protein sequence ID" value="AVR94947.1"/>
    <property type="molecule type" value="Genomic_DNA"/>
</dbReference>
<organism evidence="3 4">
    <name type="scientific">Pseudoduganella armeniaca</name>
    <dbReference type="NCBI Taxonomy" id="2072590"/>
    <lineage>
        <taxon>Bacteria</taxon>
        <taxon>Pseudomonadati</taxon>
        <taxon>Pseudomonadota</taxon>
        <taxon>Betaproteobacteria</taxon>
        <taxon>Burkholderiales</taxon>
        <taxon>Oxalobacteraceae</taxon>
        <taxon>Telluria group</taxon>
        <taxon>Pseudoduganella</taxon>
    </lineage>
</organism>
<evidence type="ECO:0000256" key="1">
    <source>
        <dbReference type="SAM" id="SignalP"/>
    </source>
</evidence>
<keyword evidence="1" id="KW-0732">Signal</keyword>
<reference evidence="3 4" key="1">
    <citation type="submission" date="2018-03" db="EMBL/GenBank/DDBJ databases">
        <title>Massilia armeniaca sp. nov., isolated from desert soil.</title>
        <authorList>
            <person name="Huang H."/>
            <person name="Ren M."/>
        </authorList>
    </citation>
    <scope>NUCLEOTIDE SEQUENCE [LARGE SCALE GENOMIC DNA]</scope>
    <source>
        <strain evidence="3 4">ZMN-3</strain>
    </source>
</reference>
<dbReference type="Pfam" id="PF07589">
    <property type="entry name" value="PEP-CTERM"/>
    <property type="match status" value="1"/>
</dbReference>
<name>A0A2R4C5P0_9BURK</name>
<feature type="domain" description="Ice-binding protein C-terminal" evidence="2">
    <location>
        <begin position="171"/>
        <end position="195"/>
    </location>
</feature>
<dbReference type="OrthoDB" id="8759491at2"/>
<dbReference type="NCBIfam" id="TIGR02595">
    <property type="entry name" value="PEP_CTERM"/>
    <property type="match status" value="1"/>
</dbReference>
<evidence type="ECO:0000313" key="3">
    <source>
        <dbReference type="EMBL" id="AVR94947.1"/>
    </source>
</evidence>
<dbReference type="AlphaFoldDB" id="A0A2R4C5P0"/>
<accession>A0A2R4C5P0</accession>
<proteinExistence type="predicted"/>
<dbReference type="Proteomes" id="UP000240505">
    <property type="component" value="Chromosome"/>
</dbReference>
<gene>
    <name evidence="3" type="ORF">C9I28_03870</name>
</gene>
<feature type="signal peptide" evidence="1">
    <location>
        <begin position="1"/>
        <end position="20"/>
    </location>
</feature>
<sequence length="198" mass="22590">MMKKLLCAVALCTVATAASAQTDREYRNFRYTGFFNALTQKFEASTELGGSFQGTDYDANGILERFELEYFWWRDDRFEYYDIDYWYCGSVVGCILNQFSYDLRSGELKFDAATSVSDEVSSYSYQTVSGEYFQRDHGYSRKLLWTPETRFEISSSPLPPSIPIIPPVTPPVPEPTTAWMLGAGLVAVGFAARRRRQD</sequence>
<dbReference type="InterPro" id="IPR013424">
    <property type="entry name" value="Ice-binding_C"/>
</dbReference>
<keyword evidence="4" id="KW-1185">Reference proteome</keyword>
<dbReference type="RefSeq" id="WP_107140298.1">
    <property type="nucleotide sequence ID" value="NZ_CP028324.1"/>
</dbReference>
<dbReference type="KEGG" id="masz:C9I28_03870"/>
<evidence type="ECO:0000259" key="2">
    <source>
        <dbReference type="Pfam" id="PF07589"/>
    </source>
</evidence>
<evidence type="ECO:0000313" key="4">
    <source>
        <dbReference type="Proteomes" id="UP000240505"/>
    </source>
</evidence>
<protein>
    <recommendedName>
        <fullName evidence="2">Ice-binding protein C-terminal domain-containing protein</fullName>
    </recommendedName>
</protein>